<evidence type="ECO:0000313" key="4">
    <source>
        <dbReference type="WBParaSite" id="ACRNAN_scaffold19180.g11450.t1"/>
    </source>
</evidence>
<protein>
    <submittedName>
        <fullName evidence="4">VWFA domain-containing protein</fullName>
    </submittedName>
</protein>
<proteinExistence type="predicted"/>
<reference evidence="4" key="1">
    <citation type="submission" date="2022-11" db="UniProtKB">
        <authorList>
            <consortium name="WormBaseParasite"/>
        </authorList>
    </citation>
    <scope>IDENTIFICATION</scope>
</reference>
<evidence type="ECO:0000313" key="3">
    <source>
        <dbReference type="Proteomes" id="UP000887540"/>
    </source>
</evidence>
<dbReference type="AlphaFoldDB" id="A0A914D4X9"/>
<name>A0A914D4X9_9BILA</name>
<dbReference type="Proteomes" id="UP000887540">
    <property type="component" value="Unplaced"/>
</dbReference>
<dbReference type="SUPFAM" id="SSF53300">
    <property type="entry name" value="vWA-like"/>
    <property type="match status" value="1"/>
</dbReference>
<feature type="region of interest" description="Disordered" evidence="1">
    <location>
        <begin position="104"/>
        <end position="125"/>
    </location>
</feature>
<organism evidence="3 4">
    <name type="scientific">Acrobeloides nanus</name>
    <dbReference type="NCBI Taxonomy" id="290746"/>
    <lineage>
        <taxon>Eukaryota</taxon>
        <taxon>Metazoa</taxon>
        <taxon>Ecdysozoa</taxon>
        <taxon>Nematoda</taxon>
        <taxon>Chromadorea</taxon>
        <taxon>Rhabditida</taxon>
        <taxon>Tylenchina</taxon>
        <taxon>Cephalobomorpha</taxon>
        <taxon>Cephaloboidea</taxon>
        <taxon>Cephalobidae</taxon>
        <taxon>Acrobeloides</taxon>
    </lineage>
</organism>
<evidence type="ECO:0000256" key="2">
    <source>
        <dbReference type="SAM" id="Phobius"/>
    </source>
</evidence>
<keyword evidence="2" id="KW-1133">Transmembrane helix</keyword>
<accession>A0A914D4X9</accession>
<dbReference type="InterPro" id="IPR036465">
    <property type="entry name" value="vWFA_dom_sf"/>
</dbReference>
<feature type="transmembrane region" description="Helical" evidence="2">
    <location>
        <begin position="20"/>
        <end position="42"/>
    </location>
</feature>
<keyword evidence="2" id="KW-0472">Membrane</keyword>
<sequence length="239" mass="24225">MASTLEGLKTSLSSPSKTVIIIGVVLILGVLLLIAGAIMLGIGIHKSNQKEKEYITNPPIYITNAPGGSSAPANTVSTQTVPTSGSAVSNSAVSSTAVSGSDVSSTAVSGSAGTGPTSGPSTSGPMYNLDNITEYSPIVADIVILLDISSATDSSTISDINAFFNQTFQAFNISTGPNSPGYIHFAILRVPGDSWGAALVAADFNTVTSFGLLQMALKNAAADPIYDPPVTAGQSLLNQ</sequence>
<dbReference type="WBParaSite" id="ACRNAN_scaffold19180.g11450.t1">
    <property type="protein sequence ID" value="ACRNAN_scaffold19180.g11450.t1"/>
    <property type="gene ID" value="ACRNAN_scaffold19180.g11450"/>
</dbReference>
<evidence type="ECO:0000256" key="1">
    <source>
        <dbReference type="SAM" id="MobiDB-lite"/>
    </source>
</evidence>
<keyword evidence="3" id="KW-1185">Reference proteome</keyword>
<keyword evidence="2" id="KW-0812">Transmembrane</keyword>